<dbReference type="InterPro" id="IPR027640">
    <property type="entry name" value="Kinesin-like_fam"/>
</dbReference>
<keyword evidence="5" id="KW-1185">Reference proteome</keyword>
<keyword evidence="2" id="KW-0067">ATP-binding</keyword>
<dbReference type="InterPro" id="IPR036961">
    <property type="entry name" value="Kinesin_motor_dom_sf"/>
</dbReference>
<organism evidence="4 5">
    <name type="scientific">Anisodus acutangulus</name>
    <dbReference type="NCBI Taxonomy" id="402998"/>
    <lineage>
        <taxon>Eukaryota</taxon>
        <taxon>Viridiplantae</taxon>
        <taxon>Streptophyta</taxon>
        <taxon>Embryophyta</taxon>
        <taxon>Tracheophyta</taxon>
        <taxon>Spermatophyta</taxon>
        <taxon>Magnoliopsida</taxon>
        <taxon>eudicotyledons</taxon>
        <taxon>Gunneridae</taxon>
        <taxon>Pentapetalae</taxon>
        <taxon>asterids</taxon>
        <taxon>lamiids</taxon>
        <taxon>Solanales</taxon>
        <taxon>Solanaceae</taxon>
        <taxon>Solanoideae</taxon>
        <taxon>Hyoscyameae</taxon>
        <taxon>Anisodus</taxon>
    </lineage>
</organism>
<evidence type="ECO:0000313" key="4">
    <source>
        <dbReference type="EMBL" id="KAJ8557989.1"/>
    </source>
</evidence>
<dbReference type="PROSITE" id="PS50067">
    <property type="entry name" value="KINESIN_MOTOR_2"/>
    <property type="match status" value="1"/>
</dbReference>
<dbReference type="Proteomes" id="UP001152561">
    <property type="component" value="Unassembled WGS sequence"/>
</dbReference>
<feature type="domain" description="Kinesin motor" evidence="3">
    <location>
        <begin position="1"/>
        <end position="72"/>
    </location>
</feature>
<evidence type="ECO:0000256" key="1">
    <source>
        <dbReference type="ARBA" id="ARBA00023175"/>
    </source>
</evidence>
<comment type="caution">
    <text evidence="4">The sequence shown here is derived from an EMBL/GenBank/DDBJ whole genome shotgun (WGS) entry which is preliminary data.</text>
</comment>
<dbReference type="EMBL" id="JAJAGQ010000007">
    <property type="protein sequence ID" value="KAJ8557989.1"/>
    <property type="molecule type" value="Genomic_DNA"/>
</dbReference>
<accession>A0A9Q1MFP8</accession>
<feature type="binding site" evidence="2">
    <location>
        <begin position="55"/>
        <end position="62"/>
    </location>
    <ligand>
        <name>ATP</name>
        <dbReference type="ChEBI" id="CHEBI:30616"/>
    </ligand>
</feature>
<dbReference type="GO" id="GO:0008017">
    <property type="term" value="F:microtubule binding"/>
    <property type="evidence" value="ECO:0007669"/>
    <property type="project" value="InterPro"/>
</dbReference>
<dbReference type="AlphaFoldDB" id="A0A9Q1MFP8"/>
<keyword evidence="2" id="KW-0547">Nucleotide-binding</keyword>
<protein>
    <recommendedName>
        <fullName evidence="3">Kinesin motor domain-containing protein</fullName>
    </recommendedName>
</protein>
<dbReference type="SUPFAM" id="SSF52540">
    <property type="entry name" value="P-loop containing nucleoside triphosphate hydrolases"/>
    <property type="match status" value="1"/>
</dbReference>
<dbReference type="PANTHER" id="PTHR47968:SF33">
    <property type="entry name" value="KINESIN-LIKE PROTEIN KIN-7C, MITOCHONDRIAL ISOFORM X1"/>
    <property type="match status" value="1"/>
</dbReference>
<evidence type="ECO:0000259" key="3">
    <source>
        <dbReference type="PROSITE" id="PS50067"/>
    </source>
</evidence>
<dbReference type="PANTHER" id="PTHR47968">
    <property type="entry name" value="CENTROMERE PROTEIN E"/>
    <property type="match status" value="1"/>
</dbReference>
<proteinExistence type="inferred from homology"/>
<comment type="similarity">
    <text evidence="2">Belongs to the TRAFAC class myosin-kinesin ATPase superfamily. Kinesin family.</text>
</comment>
<name>A0A9Q1MFP8_9SOLA</name>
<sequence length="72" mass="7882">MQHAREIEKGDELAWYADGGYTVLNENNSKIAYSFAQHVVDGAMEGINGTVFAYGVTSSGKTHTMHCMIDVL</sequence>
<dbReference type="GO" id="GO:0007018">
    <property type="term" value="P:microtubule-based movement"/>
    <property type="evidence" value="ECO:0007669"/>
    <property type="project" value="InterPro"/>
</dbReference>
<gene>
    <name evidence="4" type="ORF">K7X08_004755</name>
</gene>
<dbReference type="GO" id="GO:0005524">
    <property type="term" value="F:ATP binding"/>
    <property type="evidence" value="ECO:0007669"/>
    <property type="project" value="UniProtKB-UniRule"/>
</dbReference>
<dbReference type="InterPro" id="IPR001752">
    <property type="entry name" value="Kinesin_motor_dom"/>
</dbReference>
<dbReference type="Gene3D" id="3.40.850.10">
    <property type="entry name" value="Kinesin motor domain"/>
    <property type="match status" value="1"/>
</dbReference>
<dbReference type="GO" id="GO:0003777">
    <property type="term" value="F:microtubule motor activity"/>
    <property type="evidence" value="ECO:0007669"/>
    <property type="project" value="InterPro"/>
</dbReference>
<keyword evidence="1 2" id="KW-0505">Motor protein</keyword>
<dbReference type="Pfam" id="PF00225">
    <property type="entry name" value="Kinesin"/>
    <property type="match status" value="1"/>
</dbReference>
<dbReference type="OrthoDB" id="3176171at2759"/>
<evidence type="ECO:0000256" key="2">
    <source>
        <dbReference type="PROSITE-ProRule" id="PRU00283"/>
    </source>
</evidence>
<reference evidence="5" key="1">
    <citation type="journal article" date="2023" name="Proc. Natl. Acad. Sci. U.S.A.">
        <title>Genomic and structural basis for evolution of tropane alkaloid biosynthesis.</title>
        <authorList>
            <person name="Wanga Y.-J."/>
            <person name="Taina T."/>
            <person name="Yua J.-Y."/>
            <person name="Lia J."/>
            <person name="Xua B."/>
            <person name="Chenc J."/>
            <person name="D'Auriad J.C."/>
            <person name="Huanga J.-P."/>
            <person name="Huanga S.-X."/>
        </authorList>
    </citation>
    <scope>NUCLEOTIDE SEQUENCE [LARGE SCALE GENOMIC DNA]</scope>
    <source>
        <strain evidence="5">cv. KIB-2019</strain>
    </source>
</reference>
<dbReference type="InterPro" id="IPR027417">
    <property type="entry name" value="P-loop_NTPase"/>
</dbReference>
<evidence type="ECO:0000313" key="5">
    <source>
        <dbReference type="Proteomes" id="UP001152561"/>
    </source>
</evidence>